<evidence type="ECO:0000256" key="1">
    <source>
        <dbReference type="SAM" id="MobiDB-lite"/>
    </source>
</evidence>
<protein>
    <submittedName>
        <fullName evidence="3">(northern house mosquito) hypothetical protein</fullName>
    </submittedName>
</protein>
<sequence>MIVLCFGLSSLCPCVSSLFLPSSSRLTRVRCRRGVRSHAAAWCQPRRGSERPQHPPARKPGSEASEAGLPSISSTASLAVARFTSPLLVRTHAWRILPSPDTIGSSTTPRIQDFLFFPSTMYTRSPAFSGLDSPNHFVR</sequence>
<proteinExistence type="predicted"/>
<keyword evidence="2" id="KW-0732">Signal</keyword>
<evidence type="ECO:0000256" key="2">
    <source>
        <dbReference type="SAM" id="SignalP"/>
    </source>
</evidence>
<name>A0A8D8FUK8_CULPI</name>
<evidence type="ECO:0000313" key="3">
    <source>
        <dbReference type="EMBL" id="CAG6483298.1"/>
    </source>
</evidence>
<feature type="signal peptide" evidence="2">
    <location>
        <begin position="1"/>
        <end position="17"/>
    </location>
</feature>
<organism evidence="3">
    <name type="scientific">Culex pipiens</name>
    <name type="common">House mosquito</name>
    <dbReference type="NCBI Taxonomy" id="7175"/>
    <lineage>
        <taxon>Eukaryota</taxon>
        <taxon>Metazoa</taxon>
        <taxon>Ecdysozoa</taxon>
        <taxon>Arthropoda</taxon>
        <taxon>Hexapoda</taxon>
        <taxon>Insecta</taxon>
        <taxon>Pterygota</taxon>
        <taxon>Neoptera</taxon>
        <taxon>Endopterygota</taxon>
        <taxon>Diptera</taxon>
        <taxon>Nematocera</taxon>
        <taxon>Culicoidea</taxon>
        <taxon>Culicidae</taxon>
        <taxon>Culicinae</taxon>
        <taxon>Culicini</taxon>
        <taxon>Culex</taxon>
        <taxon>Culex</taxon>
    </lineage>
</organism>
<feature type="chain" id="PRO_5034800306" evidence="2">
    <location>
        <begin position="18"/>
        <end position="139"/>
    </location>
</feature>
<reference evidence="3" key="1">
    <citation type="submission" date="2021-05" db="EMBL/GenBank/DDBJ databases">
        <authorList>
            <person name="Alioto T."/>
            <person name="Alioto T."/>
            <person name="Gomez Garrido J."/>
        </authorList>
    </citation>
    <scope>NUCLEOTIDE SEQUENCE</scope>
</reference>
<accession>A0A8D8FUK8</accession>
<dbReference type="EMBL" id="HBUE01095814">
    <property type="protein sequence ID" value="CAG6483298.1"/>
    <property type="molecule type" value="Transcribed_RNA"/>
</dbReference>
<dbReference type="AlphaFoldDB" id="A0A8D8FUK8"/>
<feature type="region of interest" description="Disordered" evidence="1">
    <location>
        <begin position="42"/>
        <end position="69"/>
    </location>
</feature>